<feature type="signal peptide" evidence="1">
    <location>
        <begin position="1"/>
        <end position="18"/>
    </location>
</feature>
<keyword evidence="3" id="KW-1185">Reference proteome</keyword>
<sequence length="79" mass="8944">MKIASVIVFALLIVSVTSMSRFQRMRENLGMLEGQPIMAEDQETQNDNFRRMPCNAAPICIQRCSRPSSRCGPYDCCNL</sequence>
<proteinExistence type="predicted"/>
<reference evidence="2" key="1">
    <citation type="submission" date="2023-01" db="EMBL/GenBank/DDBJ databases">
        <title>Genome assembly of the deep-sea coral Lophelia pertusa.</title>
        <authorList>
            <person name="Herrera S."/>
            <person name="Cordes E."/>
        </authorList>
    </citation>
    <scope>NUCLEOTIDE SEQUENCE</scope>
    <source>
        <strain evidence="2">USNM1676648</strain>
        <tissue evidence="2">Polyp</tissue>
    </source>
</reference>
<evidence type="ECO:0000256" key="1">
    <source>
        <dbReference type="SAM" id="SignalP"/>
    </source>
</evidence>
<organism evidence="2 3">
    <name type="scientific">Desmophyllum pertusum</name>
    <dbReference type="NCBI Taxonomy" id="174260"/>
    <lineage>
        <taxon>Eukaryota</taxon>
        <taxon>Metazoa</taxon>
        <taxon>Cnidaria</taxon>
        <taxon>Anthozoa</taxon>
        <taxon>Hexacorallia</taxon>
        <taxon>Scleractinia</taxon>
        <taxon>Caryophylliina</taxon>
        <taxon>Caryophylliidae</taxon>
        <taxon>Desmophyllum</taxon>
    </lineage>
</organism>
<name>A0A9W9YTI3_9CNID</name>
<feature type="chain" id="PRO_5040991382" evidence="1">
    <location>
        <begin position="19"/>
        <end position="79"/>
    </location>
</feature>
<comment type="caution">
    <text evidence="2">The sequence shown here is derived from an EMBL/GenBank/DDBJ whole genome shotgun (WGS) entry which is preliminary data.</text>
</comment>
<keyword evidence="1" id="KW-0732">Signal</keyword>
<accession>A0A9W9YTI3</accession>
<gene>
    <name evidence="2" type="ORF">OS493_002730</name>
</gene>
<evidence type="ECO:0000313" key="3">
    <source>
        <dbReference type="Proteomes" id="UP001163046"/>
    </source>
</evidence>
<dbReference type="Proteomes" id="UP001163046">
    <property type="component" value="Unassembled WGS sequence"/>
</dbReference>
<protein>
    <submittedName>
        <fullName evidence="2">Uncharacterized protein</fullName>
    </submittedName>
</protein>
<evidence type="ECO:0000313" key="2">
    <source>
        <dbReference type="EMBL" id="KAJ7365988.1"/>
    </source>
</evidence>
<dbReference type="AlphaFoldDB" id="A0A9W9YTI3"/>
<dbReference type="EMBL" id="MU827302">
    <property type="protein sequence ID" value="KAJ7365988.1"/>
    <property type="molecule type" value="Genomic_DNA"/>
</dbReference>